<proteinExistence type="predicted"/>
<feature type="non-terminal residue" evidence="1">
    <location>
        <position position="9"/>
    </location>
</feature>
<reference evidence="1 2" key="1">
    <citation type="journal article" date="2018" name="Front. Plant Sci.">
        <title>Red Clover (Trifolium pratense) and Zigzag Clover (T. medium) - A Picture of Genomic Similarities and Differences.</title>
        <authorList>
            <person name="Dluhosova J."/>
            <person name="Istvanek J."/>
            <person name="Nedelnik J."/>
            <person name="Repkova J."/>
        </authorList>
    </citation>
    <scope>NUCLEOTIDE SEQUENCE [LARGE SCALE GENOMIC DNA]</scope>
    <source>
        <strain evidence="1">10/8</strain>
        <strain evidence="2">cv. 10/8</strain>
        <tissue evidence="1">Leaf</tissue>
    </source>
</reference>
<evidence type="ECO:0000313" key="1">
    <source>
        <dbReference type="EMBL" id="MCI87475.1"/>
    </source>
</evidence>
<dbReference type="Proteomes" id="UP000265520">
    <property type="component" value="Unassembled WGS sequence"/>
</dbReference>
<name>A0A392VKX2_9FABA</name>
<dbReference type="EMBL" id="LXQA011166882">
    <property type="protein sequence ID" value="MCI87475.1"/>
    <property type="molecule type" value="Genomic_DNA"/>
</dbReference>
<organism evidence="1 2">
    <name type="scientific">Trifolium medium</name>
    <dbReference type="NCBI Taxonomy" id="97028"/>
    <lineage>
        <taxon>Eukaryota</taxon>
        <taxon>Viridiplantae</taxon>
        <taxon>Streptophyta</taxon>
        <taxon>Embryophyta</taxon>
        <taxon>Tracheophyta</taxon>
        <taxon>Spermatophyta</taxon>
        <taxon>Magnoliopsida</taxon>
        <taxon>eudicotyledons</taxon>
        <taxon>Gunneridae</taxon>
        <taxon>Pentapetalae</taxon>
        <taxon>rosids</taxon>
        <taxon>fabids</taxon>
        <taxon>Fabales</taxon>
        <taxon>Fabaceae</taxon>
        <taxon>Papilionoideae</taxon>
        <taxon>50 kb inversion clade</taxon>
        <taxon>NPAAA clade</taxon>
        <taxon>Hologalegina</taxon>
        <taxon>IRL clade</taxon>
        <taxon>Trifolieae</taxon>
        <taxon>Trifolium</taxon>
    </lineage>
</organism>
<comment type="caution">
    <text evidence="1">The sequence shown here is derived from an EMBL/GenBank/DDBJ whole genome shotgun (WGS) entry which is preliminary data.</text>
</comment>
<protein>
    <submittedName>
        <fullName evidence="1">Uncharacterized protein</fullName>
    </submittedName>
</protein>
<evidence type="ECO:0000313" key="2">
    <source>
        <dbReference type="Proteomes" id="UP000265520"/>
    </source>
</evidence>
<keyword evidence="2" id="KW-1185">Reference proteome</keyword>
<accession>A0A392VKX2</accession>
<dbReference type="EMBL" id="LXQA010819128">
    <property type="protein sequence ID" value="MCI72485.1"/>
    <property type="molecule type" value="Genomic_DNA"/>
</dbReference>
<sequence>MEDSSAVIP</sequence>